<keyword evidence="2" id="KW-1185">Reference proteome</keyword>
<dbReference type="GeneTree" id="ENSGT00960000186736"/>
<reference evidence="1" key="1">
    <citation type="submission" date="2025-08" db="UniProtKB">
        <authorList>
            <consortium name="Ensembl"/>
        </authorList>
    </citation>
    <scope>IDENTIFICATION</scope>
</reference>
<evidence type="ECO:0000313" key="1">
    <source>
        <dbReference type="Ensembl" id="ENSPSMP00000035443.1"/>
    </source>
</evidence>
<name>A0A8C9AKY7_PROSS</name>
<sequence>PFNFDTFWKNFKSKLGFINWDAISKHQIPPPSTRALLYFRRLWEDFKSNTPFFNWKTIIEGADASSSLQKRAGGADQNYNYNQQAYPTGYGWQYTAKAPAKGGVTATSSASRAQPSLLHWLKFW</sequence>
<dbReference type="PANTHER" id="PTHR36881:SF1">
    <property type="entry name" value="DERMOKINE"/>
    <property type="match status" value="1"/>
</dbReference>
<dbReference type="GO" id="GO:0005615">
    <property type="term" value="C:extracellular space"/>
    <property type="evidence" value="ECO:0007669"/>
    <property type="project" value="TreeGrafter"/>
</dbReference>
<evidence type="ECO:0008006" key="3">
    <source>
        <dbReference type="Google" id="ProtNLM"/>
    </source>
</evidence>
<dbReference type="Proteomes" id="UP000694414">
    <property type="component" value="Unplaced"/>
</dbReference>
<reference evidence="1" key="2">
    <citation type="submission" date="2025-09" db="UniProtKB">
        <authorList>
            <consortium name="Ensembl"/>
        </authorList>
    </citation>
    <scope>IDENTIFICATION</scope>
</reference>
<dbReference type="AlphaFoldDB" id="A0A8C9AKY7"/>
<dbReference type="Ensembl" id="ENSPSMT00000040859.1">
    <property type="protein sequence ID" value="ENSPSMP00000035443.1"/>
    <property type="gene ID" value="ENSPSMG00000024428.1"/>
</dbReference>
<organism evidence="1 2">
    <name type="scientific">Prolemur simus</name>
    <name type="common">Greater bamboo lemur</name>
    <name type="synonym">Hapalemur simus</name>
    <dbReference type="NCBI Taxonomy" id="1328070"/>
    <lineage>
        <taxon>Eukaryota</taxon>
        <taxon>Metazoa</taxon>
        <taxon>Chordata</taxon>
        <taxon>Craniata</taxon>
        <taxon>Vertebrata</taxon>
        <taxon>Euteleostomi</taxon>
        <taxon>Mammalia</taxon>
        <taxon>Eutheria</taxon>
        <taxon>Euarchontoglires</taxon>
        <taxon>Primates</taxon>
        <taxon>Strepsirrhini</taxon>
        <taxon>Lemuriformes</taxon>
        <taxon>Lemuridae</taxon>
        <taxon>Prolemur</taxon>
    </lineage>
</organism>
<proteinExistence type="predicted"/>
<evidence type="ECO:0000313" key="2">
    <source>
        <dbReference type="Proteomes" id="UP000694414"/>
    </source>
</evidence>
<accession>A0A8C9AKY7</accession>
<dbReference type="InterPro" id="IPR033541">
    <property type="entry name" value="Dermokine"/>
</dbReference>
<protein>
    <recommendedName>
        <fullName evidence="3">Dermokine</fullName>
    </recommendedName>
</protein>
<dbReference type="PANTHER" id="PTHR36881">
    <property type="entry name" value="DERMOKINE"/>
    <property type="match status" value="1"/>
</dbReference>
<dbReference type="GO" id="GO:1903575">
    <property type="term" value="P:cornified envelope assembly"/>
    <property type="evidence" value="ECO:0007669"/>
    <property type="project" value="InterPro"/>
</dbReference>